<evidence type="ECO:0000259" key="4">
    <source>
        <dbReference type="PROSITE" id="PS50053"/>
    </source>
</evidence>
<dbReference type="FunFam" id="1.10.8.10:FF:000079">
    <property type="entry name" value="Ubiquitin family protein"/>
    <property type="match status" value="1"/>
</dbReference>
<dbReference type="Pfam" id="PF00240">
    <property type="entry name" value="ubiquitin"/>
    <property type="match status" value="1"/>
</dbReference>
<organism evidence="5 6">
    <name type="scientific">Chlorella vulgaris</name>
    <name type="common">Green alga</name>
    <dbReference type="NCBI Taxonomy" id="3077"/>
    <lineage>
        <taxon>Eukaryota</taxon>
        <taxon>Viridiplantae</taxon>
        <taxon>Chlorophyta</taxon>
        <taxon>core chlorophytes</taxon>
        <taxon>Trebouxiophyceae</taxon>
        <taxon>Chlorellales</taxon>
        <taxon>Chlorellaceae</taxon>
        <taxon>Chlorella clade</taxon>
        <taxon>Chlorella</taxon>
    </lineage>
</organism>
<dbReference type="Gene3D" id="1.10.260.100">
    <property type="match status" value="1"/>
</dbReference>
<feature type="domain" description="Ubiquitin-like" evidence="4">
    <location>
        <begin position="3"/>
        <end position="81"/>
    </location>
</feature>
<evidence type="ECO:0000256" key="1">
    <source>
        <dbReference type="ARBA" id="ARBA00071717"/>
    </source>
</evidence>
<dbReference type="GO" id="GO:0005829">
    <property type="term" value="C:cytosol"/>
    <property type="evidence" value="ECO:0007669"/>
    <property type="project" value="TreeGrafter"/>
</dbReference>
<dbReference type="InterPro" id="IPR015496">
    <property type="entry name" value="Ubiquilin"/>
</dbReference>
<feature type="region of interest" description="Disordered" evidence="2">
    <location>
        <begin position="256"/>
        <end position="294"/>
    </location>
</feature>
<dbReference type="EMBL" id="SIDB01000004">
    <property type="protein sequence ID" value="KAI3433370.1"/>
    <property type="molecule type" value="Genomic_DNA"/>
</dbReference>
<evidence type="ECO:0000313" key="5">
    <source>
        <dbReference type="EMBL" id="KAI3433370.1"/>
    </source>
</evidence>
<keyword evidence="6" id="KW-1185">Reference proteome</keyword>
<dbReference type="GO" id="GO:0006511">
    <property type="term" value="P:ubiquitin-dependent protein catabolic process"/>
    <property type="evidence" value="ECO:0007669"/>
    <property type="project" value="TreeGrafter"/>
</dbReference>
<name>A0A9D4YZ68_CHLVU</name>
<dbReference type="InterPro" id="IPR009060">
    <property type="entry name" value="UBA-like_sf"/>
</dbReference>
<proteinExistence type="predicted"/>
<dbReference type="GO" id="GO:0031593">
    <property type="term" value="F:polyubiquitin modification-dependent protein binding"/>
    <property type="evidence" value="ECO:0007669"/>
    <property type="project" value="TreeGrafter"/>
</dbReference>
<dbReference type="SMART" id="SM00213">
    <property type="entry name" value="UBQ"/>
    <property type="match status" value="1"/>
</dbReference>
<reference evidence="5" key="1">
    <citation type="journal article" date="2019" name="Plant J.">
        <title>Chlorella vulgaris genome assembly and annotation reveals the molecular basis for metabolic acclimation to high light conditions.</title>
        <authorList>
            <person name="Cecchin M."/>
            <person name="Marcolungo L."/>
            <person name="Rossato M."/>
            <person name="Girolomoni L."/>
            <person name="Cosentino E."/>
            <person name="Cuine S."/>
            <person name="Li-Beisson Y."/>
            <person name="Delledonne M."/>
            <person name="Ballottari M."/>
        </authorList>
    </citation>
    <scope>NUCLEOTIDE SEQUENCE</scope>
    <source>
        <strain evidence="5">211/11P</strain>
    </source>
</reference>
<comment type="caution">
    <text evidence="5">The sequence shown here is derived from an EMBL/GenBank/DDBJ whole genome shotgun (WGS) entry which is preliminary data.</text>
</comment>
<evidence type="ECO:0000259" key="3">
    <source>
        <dbReference type="PROSITE" id="PS50030"/>
    </source>
</evidence>
<dbReference type="AlphaFoldDB" id="A0A9D4YZ68"/>
<protein>
    <recommendedName>
        <fullName evidence="1">Ubiquilin</fullName>
    </recommendedName>
</protein>
<dbReference type="Pfam" id="PF23195">
    <property type="entry name" value="UBQLN1"/>
    <property type="match status" value="1"/>
</dbReference>
<dbReference type="InterPro" id="IPR029071">
    <property type="entry name" value="Ubiquitin-like_domsf"/>
</dbReference>
<dbReference type="Gene3D" id="3.10.20.90">
    <property type="entry name" value="Phosphatidylinositol 3-kinase Catalytic Subunit, Chain A, domain 1"/>
    <property type="match status" value="1"/>
</dbReference>
<dbReference type="InterPro" id="IPR006636">
    <property type="entry name" value="STI1_HS-bd"/>
</dbReference>
<reference evidence="5" key="2">
    <citation type="submission" date="2020-11" db="EMBL/GenBank/DDBJ databases">
        <authorList>
            <person name="Cecchin M."/>
            <person name="Marcolungo L."/>
            <person name="Rossato M."/>
            <person name="Girolomoni L."/>
            <person name="Cosentino E."/>
            <person name="Cuine S."/>
            <person name="Li-Beisson Y."/>
            <person name="Delledonne M."/>
            <person name="Ballottari M."/>
        </authorList>
    </citation>
    <scope>NUCLEOTIDE SEQUENCE</scope>
    <source>
        <strain evidence="5">211/11P</strain>
        <tissue evidence="5">Whole cell</tissue>
    </source>
</reference>
<feature type="domain" description="UBA" evidence="3">
    <location>
        <begin position="470"/>
        <end position="517"/>
    </location>
</feature>
<dbReference type="CDD" id="cd14399">
    <property type="entry name" value="UBA_PLICs"/>
    <property type="match status" value="1"/>
</dbReference>
<dbReference type="SMART" id="SM00727">
    <property type="entry name" value="STI1"/>
    <property type="match status" value="4"/>
</dbReference>
<dbReference type="OrthoDB" id="267397at2759"/>
<dbReference type="SMART" id="SM00165">
    <property type="entry name" value="UBA"/>
    <property type="match status" value="1"/>
</dbReference>
<dbReference type="FunFam" id="1.10.260.100:FF:000001">
    <property type="entry name" value="Ubiquilin 1"/>
    <property type="match status" value="1"/>
</dbReference>
<dbReference type="InterPro" id="IPR000626">
    <property type="entry name" value="Ubiquitin-like_dom"/>
</dbReference>
<feature type="compositionally biased region" description="Low complexity" evidence="2">
    <location>
        <begin position="79"/>
        <end position="106"/>
    </location>
</feature>
<dbReference type="PROSITE" id="PS50053">
    <property type="entry name" value="UBIQUITIN_2"/>
    <property type="match status" value="1"/>
</dbReference>
<dbReference type="Proteomes" id="UP001055712">
    <property type="component" value="Unassembled WGS sequence"/>
</dbReference>
<dbReference type="PANTHER" id="PTHR10677">
    <property type="entry name" value="UBIQUILIN"/>
    <property type="match status" value="1"/>
</dbReference>
<dbReference type="SUPFAM" id="SSF46934">
    <property type="entry name" value="UBA-like"/>
    <property type="match status" value="1"/>
</dbReference>
<feature type="compositionally biased region" description="Gly residues" evidence="2">
    <location>
        <begin position="256"/>
        <end position="268"/>
    </location>
</feature>
<accession>A0A9D4YZ68</accession>
<gene>
    <name evidence="5" type="ORF">D9Q98_003187</name>
</gene>
<dbReference type="PANTHER" id="PTHR10677:SF3">
    <property type="entry name" value="FI07626P-RELATED"/>
    <property type="match status" value="1"/>
</dbReference>
<dbReference type="Pfam" id="PF00627">
    <property type="entry name" value="UBA"/>
    <property type="match status" value="1"/>
</dbReference>
<dbReference type="Gene3D" id="1.10.8.10">
    <property type="entry name" value="DNA helicase RuvA subunit, C-terminal domain"/>
    <property type="match status" value="1"/>
</dbReference>
<dbReference type="PROSITE" id="PS50030">
    <property type="entry name" value="UBA"/>
    <property type="match status" value="1"/>
</dbReference>
<evidence type="ECO:0000256" key="2">
    <source>
        <dbReference type="SAM" id="MobiDB-lite"/>
    </source>
</evidence>
<sequence length="518" mass="52925">MPFAIRVKQVTGGDDLTINTTPEATIEELRQSVAEAIGTQADAPAIKIIYKGQILKMEQTVQSYGIQAGHVLHMVKQRTPGSASRPSGTGAASATGASGPAVGTSSAATADPLAQAMGGLGFGGAGGAGSQAEMMQQMMQSPMAQAMLSNPELLRGMMTANPQVRQMMEANPEIARMLNDPDTLRQMSQVMSNPALMREQVRNMDRAMSNIESMPGGFNALAQFHSSMQPLEEAADEAQGAAAAAADNPFAALFQQGGGGGGAAGGDGVQQPAGAPNEAPLPNPWAAGGDGGGGGGGGAGLGGLAGMGGMGGMDPAAMQQMMNSPEMQAAAQQMMSNPAMQQMVQQHMATPQGRQQLQAVLEQNPMYRSAVAADPRLADQMADQMREMMSNPERLQAMLNPRTQQAMQQMMQAMQELQGTGLLPPGMAASMGAMPGGGNAGGAPGGGLPDMSALMAMLGGGGGGGMAPAPPDDPGTAYASQLQQLQEMGFYDRDANIRHLLATGGNVNAAVERLLSSI</sequence>
<evidence type="ECO:0000313" key="6">
    <source>
        <dbReference type="Proteomes" id="UP001055712"/>
    </source>
</evidence>
<feature type="region of interest" description="Disordered" evidence="2">
    <location>
        <begin position="77"/>
        <end position="106"/>
    </location>
</feature>
<dbReference type="SUPFAM" id="SSF54236">
    <property type="entry name" value="Ubiquitin-like"/>
    <property type="match status" value="1"/>
</dbReference>
<dbReference type="InterPro" id="IPR015940">
    <property type="entry name" value="UBA"/>
</dbReference>